<keyword evidence="8 13" id="KW-1133">Transmembrane helix</keyword>
<evidence type="ECO:0000313" key="15">
    <source>
        <dbReference type="Proteomes" id="UP001055712"/>
    </source>
</evidence>
<dbReference type="EMBL" id="SIDB01000004">
    <property type="protein sequence ID" value="KAI3433906.1"/>
    <property type="molecule type" value="Genomic_DNA"/>
</dbReference>
<organism evidence="14 15">
    <name type="scientific">Chlorella vulgaris</name>
    <name type="common">Green alga</name>
    <dbReference type="NCBI Taxonomy" id="3077"/>
    <lineage>
        <taxon>Eukaryota</taxon>
        <taxon>Viridiplantae</taxon>
        <taxon>Chlorophyta</taxon>
        <taxon>core chlorophytes</taxon>
        <taxon>Trebouxiophyceae</taxon>
        <taxon>Chlorellales</taxon>
        <taxon>Chlorellaceae</taxon>
        <taxon>Chlorella clade</taxon>
        <taxon>Chlorella</taxon>
    </lineage>
</organism>
<keyword evidence="15" id="KW-1185">Reference proteome</keyword>
<comment type="pathway">
    <text evidence="2 13">Lipid metabolism; fatty acid biosynthesis.</text>
</comment>
<dbReference type="AlphaFoldDB" id="A0A9D4YZA7"/>
<keyword evidence="7 13" id="KW-0276">Fatty acid metabolism</keyword>
<evidence type="ECO:0000256" key="13">
    <source>
        <dbReference type="RuleBase" id="RU363109"/>
    </source>
</evidence>
<feature type="transmembrane region" description="Helical" evidence="13">
    <location>
        <begin position="6"/>
        <end position="28"/>
    </location>
</feature>
<evidence type="ECO:0000256" key="8">
    <source>
        <dbReference type="ARBA" id="ARBA00022989"/>
    </source>
</evidence>
<keyword evidence="9 13" id="KW-0443">Lipid metabolism</keyword>
<comment type="function">
    <text evidence="13">Catalyzes the third of the four reactions of the long-chain fatty acids elongation cycle. This endoplasmic reticulum-bound enzymatic process, allows the addition of two carbons to the chain of long- and very long-chain fatty acids/VLCFAs per cycle. This enzyme catalyzes the dehydration of the 3-hydroxyacyl-CoA intermediate into trans-2,3-enoyl-CoA, within each cycle of fatty acid elongation. Thereby, it participates to the production of VLCFAs of different chain lengths that are involved in multiple biological processes as precursors of membrane lipids and lipid mediators.</text>
</comment>
<feature type="transmembrane region" description="Helical" evidence="13">
    <location>
        <begin position="142"/>
        <end position="164"/>
    </location>
</feature>
<dbReference type="InterPro" id="IPR007482">
    <property type="entry name" value="Tyr_Pase-like_PTPLA"/>
</dbReference>
<evidence type="ECO:0000256" key="7">
    <source>
        <dbReference type="ARBA" id="ARBA00022832"/>
    </source>
</evidence>
<evidence type="ECO:0000313" key="14">
    <source>
        <dbReference type="EMBL" id="KAI3433906.1"/>
    </source>
</evidence>
<dbReference type="OrthoDB" id="46988at2759"/>
<protein>
    <recommendedName>
        <fullName evidence="4 13">Very-long-chain (3R)-3-hydroxyacyl-CoA dehydratase</fullName>
        <ecNumber evidence="4 13">4.2.1.134</ecNumber>
    </recommendedName>
</protein>
<evidence type="ECO:0000256" key="2">
    <source>
        <dbReference type="ARBA" id="ARBA00005194"/>
    </source>
</evidence>
<dbReference type="PANTHER" id="PTHR11035:SF35">
    <property type="entry name" value="VERY-LONG-CHAIN (3R)-3-HYDROXYACYL-COA DEHYDRATASE"/>
    <property type="match status" value="1"/>
</dbReference>
<evidence type="ECO:0000256" key="4">
    <source>
        <dbReference type="ARBA" id="ARBA00013122"/>
    </source>
</evidence>
<evidence type="ECO:0000256" key="1">
    <source>
        <dbReference type="ARBA" id="ARBA00004141"/>
    </source>
</evidence>
<gene>
    <name evidence="14" type="ORF">D9Q98_003708</name>
</gene>
<dbReference type="GO" id="GO:0102158">
    <property type="term" value="F:very-long-chain (3R)-3-hydroxyacyl-CoA dehydratase activity"/>
    <property type="evidence" value="ECO:0007669"/>
    <property type="project" value="UniProtKB-EC"/>
</dbReference>
<reference evidence="14" key="1">
    <citation type="journal article" date="2019" name="Plant J.">
        <title>Chlorella vulgaris genome assembly and annotation reveals the molecular basis for metabolic acclimation to high light conditions.</title>
        <authorList>
            <person name="Cecchin M."/>
            <person name="Marcolungo L."/>
            <person name="Rossato M."/>
            <person name="Girolomoni L."/>
            <person name="Cosentino E."/>
            <person name="Cuine S."/>
            <person name="Li-Beisson Y."/>
            <person name="Delledonne M."/>
            <person name="Ballottari M."/>
        </authorList>
    </citation>
    <scope>NUCLEOTIDE SEQUENCE</scope>
    <source>
        <strain evidence="14">211/11P</strain>
    </source>
</reference>
<dbReference type="Proteomes" id="UP001055712">
    <property type="component" value="Unassembled WGS sequence"/>
</dbReference>
<keyword evidence="6 13" id="KW-0812">Transmembrane</keyword>
<keyword evidence="11 13" id="KW-0275">Fatty acid biosynthesis</keyword>
<name>A0A9D4YZA7_CHLVU</name>
<proteinExistence type="inferred from homology"/>
<evidence type="ECO:0000256" key="11">
    <source>
        <dbReference type="ARBA" id="ARBA00023160"/>
    </source>
</evidence>
<comment type="caution">
    <text evidence="14">The sequence shown here is derived from an EMBL/GenBank/DDBJ whole genome shotgun (WGS) entry which is preliminary data.</text>
</comment>
<dbReference type="GO" id="GO:0042761">
    <property type="term" value="P:very long-chain fatty acid biosynthetic process"/>
    <property type="evidence" value="ECO:0007669"/>
    <property type="project" value="TreeGrafter"/>
</dbReference>
<comment type="caution">
    <text evidence="13">Lacks conserved residue(s) required for the propagation of feature annotation.</text>
</comment>
<accession>A0A9D4YZA7</accession>
<keyword evidence="5 13" id="KW-0444">Lipid biosynthesis</keyword>
<dbReference type="GO" id="GO:0030148">
    <property type="term" value="P:sphingolipid biosynthetic process"/>
    <property type="evidence" value="ECO:0007669"/>
    <property type="project" value="TreeGrafter"/>
</dbReference>
<keyword evidence="13" id="KW-0256">Endoplasmic reticulum</keyword>
<evidence type="ECO:0000256" key="9">
    <source>
        <dbReference type="ARBA" id="ARBA00023098"/>
    </source>
</evidence>
<keyword evidence="12 13" id="KW-0456">Lyase</keyword>
<dbReference type="Pfam" id="PF04387">
    <property type="entry name" value="PTPLA"/>
    <property type="match status" value="1"/>
</dbReference>
<comment type="subcellular location">
    <subcellularLocation>
        <location evidence="13">Endoplasmic reticulum membrane</location>
        <topology evidence="13">Multi-pass membrane protein</topology>
    </subcellularLocation>
    <subcellularLocation>
        <location evidence="1">Membrane</location>
        <topology evidence="1">Multi-pass membrane protein</topology>
    </subcellularLocation>
</comment>
<dbReference type="GO" id="GO:0005789">
    <property type="term" value="C:endoplasmic reticulum membrane"/>
    <property type="evidence" value="ECO:0007669"/>
    <property type="project" value="UniProtKB-SubCell"/>
</dbReference>
<comment type="catalytic activity">
    <reaction evidence="13">
        <text>a very-long-chain (3R)-3-hydroxyacyl-CoA = a very-long-chain (2E)-enoyl-CoA + H2O</text>
        <dbReference type="Rhea" id="RHEA:45812"/>
        <dbReference type="ChEBI" id="CHEBI:15377"/>
        <dbReference type="ChEBI" id="CHEBI:83728"/>
        <dbReference type="ChEBI" id="CHEBI:85440"/>
        <dbReference type="EC" id="4.2.1.134"/>
    </reaction>
</comment>
<feature type="transmembrane region" description="Helical" evidence="13">
    <location>
        <begin position="184"/>
        <end position="203"/>
    </location>
</feature>
<evidence type="ECO:0000256" key="5">
    <source>
        <dbReference type="ARBA" id="ARBA00022516"/>
    </source>
</evidence>
<reference evidence="14" key="2">
    <citation type="submission" date="2020-11" db="EMBL/GenBank/DDBJ databases">
        <authorList>
            <person name="Cecchin M."/>
            <person name="Marcolungo L."/>
            <person name="Rossato M."/>
            <person name="Girolomoni L."/>
            <person name="Cosentino E."/>
            <person name="Cuine S."/>
            <person name="Li-Beisson Y."/>
            <person name="Delledonne M."/>
            <person name="Ballottari M."/>
        </authorList>
    </citation>
    <scope>NUCLEOTIDE SEQUENCE</scope>
    <source>
        <strain evidence="14">211/11P</strain>
        <tissue evidence="14">Whole cell</tissue>
    </source>
</reference>
<dbReference type="GO" id="GO:0030497">
    <property type="term" value="P:fatty acid elongation"/>
    <property type="evidence" value="ECO:0007669"/>
    <property type="project" value="TreeGrafter"/>
</dbReference>
<evidence type="ECO:0000256" key="3">
    <source>
        <dbReference type="ARBA" id="ARBA00007811"/>
    </source>
</evidence>
<evidence type="ECO:0000256" key="6">
    <source>
        <dbReference type="ARBA" id="ARBA00022692"/>
    </source>
</evidence>
<keyword evidence="10 13" id="KW-0472">Membrane</keyword>
<evidence type="ECO:0000256" key="12">
    <source>
        <dbReference type="ARBA" id="ARBA00023239"/>
    </source>
</evidence>
<dbReference type="PANTHER" id="PTHR11035">
    <property type="entry name" value="VERY-LONG-CHAIN (3R)-3-HYDROXYACYL-COA DEHYDRATASE"/>
    <property type="match status" value="1"/>
</dbReference>
<dbReference type="EC" id="4.2.1.134" evidence="4 13"/>
<evidence type="ECO:0000256" key="10">
    <source>
        <dbReference type="ARBA" id="ARBA00023136"/>
    </source>
</evidence>
<comment type="similarity">
    <text evidence="3 13">Belongs to the very long-chain fatty acids dehydratase HACD family.</text>
</comment>
<sequence>MAGTGAISRAYLLLYNVTMFAGWAYALYELAKHASATNTVEGSYAAAGDTIRLFQLVSGLEILHAALGLVGGSWGAALMQWAGRSNVLFGVVAAEPEVQGSLAVGIMCWAWALSEVIRYPWYAASLAGICPRWLTWLRYTAFIPLYPLGVVGEMWAVVLALPHIKQRGLRTISMPNAGNFAFDYSLFLMVLLCLYPFLWFRLYSFLFRQRRKKLQPTAAAARKKRQ</sequence>
<feature type="transmembrane region" description="Helical" evidence="13">
    <location>
        <begin position="62"/>
        <end position="82"/>
    </location>
</feature>